<organism evidence="13 14">
    <name type="scientific">Caenorhabditis elegans</name>
    <dbReference type="NCBI Taxonomy" id="6239"/>
    <lineage>
        <taxon>Eukaryota</taxon>
        <taxon>Metazoa</taxon>
        <taxon>Ecdysozoa</taxon>
        <taxon>Nematoda</taxon>
        <taxon>Chromadorea</taxon>
        <taxon>Rhabditida</taxon>
        <taxon>Rhabditina</taxon>
        <taxon>Rhabditomorpha</taxon>
        <taxon>Rhabditoidea</taxon>
        <taxon>Rhabditidae</taxon>
        <taxon>Peloderinae</taxon>
        <taxon>Caenorhabditis</taxon>
    </lineage>
</organism>
<accession>Q93930</accession>
<dbReference type="SMR" id="Q93930"/>
<keyword evidence="6 10" id="KW-0576">Peroxisome</keyword>
<dbReference type="PaxDb" id="6239-R07H5.1"/>
<dbReference type="PANTHER" id="PTHR23058">
    <property type="entry name" value="PEROXISOMAL MEMBRANE PROTEIN PEX14"/>
    <property type="match status" value="1"/>
</dbReference>
<evidence type="ECO:0000256" key="3">
    <source>
        <dbReference type="ARBA" id="ARBA00022927"/>
    </source>
</evidence>
<dbReference type="IntAct" id="Q93930">
    <property type="interactions" value="4"/>
</dbReference>
<dbReference type="Reactome" id="R-CEL-9033241">
    <property type="pathway name" value="Peroxisomal protein import"/>
</dbReference>
<comment type="subcellular location">
    <subcellularLocation>
        <location evidence="9 10">Peroxisome membrane</location>
    </subcellularLocation>
</comment>
<keyword evidence="16" id="KW-1267">Proteomics identification</keyword>
<dbReference type="Pfam" id="PF04695">
    <property type="entry name" value="Pex14_N"/>
    <property type="match status" value="1"/>
</dbReference>
<dbReference type="InterPro" id="IPR036388">
    <property type="entry name" value="WH-like_DNA-bd_sf"/>
</dbReference>
<dbReference type="AlphaFoldDB" id="Q93930"/>
<dbReference type="STRING" id="6239.R07H5.1.1"/>
<dbReference type="CTD" id="178026"/>
<dbReference type="InParanoid" id="Q93930"/>
<sequence length="258" mass="28156">MTDPSSSPIRPDMVEAARKFMLTPKVKETPFEEQRQFLLGKGVSEAEILEARASIPPEQLRSQIGTENMIPIGGHPQMMIAPKQNGIVSFAQSAVVLGSISYAGYRFVRSYVLPRFFDIPDPATEEIRQLQSQVDDLQNSIKFIMDSVSQTTQQLATQQSEISRALYSVANRDADLNRVESGISTIKSLLLSQHNFAPIVTPSVTSSIPSWQQSATPTSATSITTTTTSEAASGYATPPANFKESSLADELADIENIE</sequence>
<dbReference type="FunCoup" id="Q93930">
    <property type="interactions" value="1340"/>
</dbReference>
<evidence type="ECO:0000256" key="8">
    <source>
        <dbReference type="ARBA" id="ARBA00029691"/>
    </source>
</evidence>
<dbReference type="PANTHER" id="PTHR23058:SF0">
    <property type="entry name" value="PEROXISOMAL MEMBRANE PROTEIN PEX14"/>
    <property type="match status" value="1"/>
</dbReference>
<keyword evidence="14" id="KW-1185">Reference proteome</keyword>
<dbReference type="RefSeq" id="NP_502097.1">
    <property type="nucleotide sequence ID" value="NM_069696.5"/>
</dbReference>
<comment type="similarity">
    <text evidence="1 10">Belongs to the peroxin-14 family.</text>
</comment>
<dbReference type="PRO" id="PR:Q93930"/>
<evidence type="ECO:0000313" key="14">
    <source>
        <dbReference type="Proteomes" id="UP000001940"/>
    </source>
</evidence>
<dbReference type="Bgee" id="WBGene00004199">
    <property type="expression patterns" value="Expressed in germ line (C elegans) and 4 other cell types or tissues"/>
</dbReference>
<feature type="compositionally biased region" description="Low complexity" evidence="11">
    <location>
        <begin position="214"/>
        <end position="237"/>
    </location>
</feature>
<proteinExistence type="evidence at protein level"/>
<dbReference type="eggNOG" id="KOG2629">
    <property type="taxonomic scope" value="Eukaryota"/>
</dbReference>
<reference evidence="13 14" key="1">
    <citation type="journal article" date="1998" name="Science">
        <title>Genome sequence of the nematode C. elegans: a platform for investigating biology.</title>
        <authorList>
            <consortium name="The C. elegans sequencing consortium"/>
            <person name="Sulson J.E."/>
            <person name="Waterston R."/>
        </authorList>
    </citation>
    <scope>NUCLEOTIDE SEQUENCE [LARGE SCALE GENOMIC DNA]</scope>
    <source>
        <strain evidence="13 14">Bristol N2</strain>
    </source>
</reference>
<dbReference type="InterPro" id="IPR025655">
    <property type="entry name" value="PEX14"/>
</dbReference>
<comment type="function">
    <text evidence="10">Component of the PEX13-PEX14 docking complex, a translocon channel that specifically mediates the import of peroxisomal cargo proteins bound to PEX5 receptor. The PEX13-PEX14 docking complex forms a large import pore which can be opened to a diameter of about 9 nm. Mechanistically, PEX5 receptor along with cargo proteins associates with the PEX14 subunit of the PEX13-PEX14 docking complex in the cytosol, leading to the insertion of the receptor into the organelle membrane with the concomitant translocation of the cargo into the peroxisome matrix.</text>
</comment>
<evidence type="ECO:0007829" key="16">
    <source>
        <dbReference type="PeptideAtlas" id="Q93930"/>
    </source>
</evidence>
<evidence type="ECO:0000313" key="15">
    <source>
        <dbReference type="WormBase" id="R07H5.1"/>
    </source>
</evidence>
<dbReference type="PIR" id="T24035">
    <property type="entry name" value="T24035"/>
</dbReference>
<dbReference type="Reactome" id="R-CEL-8866654">
    <property type="pathway name" value="E3 ubiquitin ligases ubiquitinate target proteins"/>
</dbReference>
<dbReference type="OrthoDB" id="441517at2759"/>
<dbReference type="HOGENOM" id="CLU_1078621_0_0_1"/>
<evidence type="ECO:0000256" key="10">
    <source>
        <dbReference type="RuleBase" id="RU367032"/>
    </source>
</evidence>
<dbReference type="EMBL" id="BX284604">
    <property type="protein sequence ID" value="CAB03225.1"/>
    <property type="molecule type" value="Genomic_DNA"/>
</dbReference>
<evidence type="ECO:0000256" key="5">
    <source>
        <dbReference type="ARBA" id="ARBA00023136"/>
    </source>
</evidence>
<dbReference type="GeneID" id="178026"/>
<dbReference type="GO" id="GO:0016560">
    <property type="term" value="P:protein import into peroxisome matrix, docking"/>
    <property type="evidence" value="ECO:0007669"/>
    <property type="project" value="UniProtKB-UniRule"/>
</dbReference>
<dbReference type="KEGG" id="cel:CELE_R07H5.1"/>
<dbReference type="DIP" id="DIP-25181N"/>
<evidence type="ECO:0000313" key="13">
    <source>
        <dbReference type="EMBL" id="CAB03225.1"/>
    </source>
</evidence>
<name>Q93930_CAEEL</name>
<keyword evidence="4" id="KW-0811">Translocation</keyword>
<evidence type="ECO:0000256" key="6">
    <source>
        <dbReference type="ARBA" id="ARBA00023140"/>
    </source>
</evidence>
<feature type="domain" description="Peroxisome membrane anchor protein Pex14p N-terminal" evidence="12">
    <location>
        <begin position="10"/>
        <end position="51"/>
    </location>
</feature>
<evidence type="ECO:0000256" key="11">
    <source>
        <dbReference type="SAM" id="MobiDB-lite"/>
    </source>
</evidence>
<keyword evidence="2 10" id="KW-0813">Transport</keyword>
<evidence type="ECO:0000256" key="9">
    <source>
        <dbReference type="ARBA" id="ARBA00046271"/>
    </source>
</evidence>
<dbReference type="UCSC" id="R07H5.1">
    <property type="organism name" value="c. elegans"/>
</dbReference>
<dbReference type="Reactome" id="R-CEL-9603798">
    <property type="pathway name" value="Class I peroxisomal membrane protein import"/>
</dbReference>
<evidence type="ECO:0000256" key="2">
    <source>
        <dbReference type="ARBA" id="ARBA00022448"/>
    </source>
</evidence>
<dbReference type="OMA" id="AARKFML"/>
<protein>
    <recommendedName>
        <fullName evidence="7 10">Peroxisomal membrane protein PEX14</fullName>
    </recommendedName>
    <alternativeName>
        <fullName evidence="8 10">Peroxin-14</fullName>
    </alternativeName>
</protein>
<evidence type="ECO:0000256" key="7">
    <source>
        <dbReference type="ARBA" id="ARBA00029502"/>
    </source>
</evidence>
<dbReference type="PeptideAtlas" id="Q93930"/>
<dbReference type="GO" id="GO:0005778">
    <property type="term" value="C:peroxisomal membrane"/>
    <property type="evidence" value="ECO:0007669"/>
    <property type="project" value="UniProtKB-SubCell"/>
</dbReference>
<feature type="region of interest" description="Disordered" evidence="11">
    <location>
        <begin position="207"/>
        <end position="248"/>
    </location>
</feature>
<dbReference type="AGR" id="WB:WBGene00004199"/>
<dbReference type="Proteomes" id="UP000001940">
    <property type="component" value="Chromosome IV"/>
</dbReference>
<dbReference type="PhylomeDB" id="Q93930"/>
<evidence type="ECO:0000256" key="4">
    <source>
        <dbReference type="ARBA" id="ARBA00023010"/>
    </source>
</evidence>
<dbReference type="InterPro" id="IPR006785">
    <property type="entry name" value="Pex14_N"/>
</dbReference>
<evidence type="ECO:0000256" key="1">
    <source>
        <dbReference type="ARBA" id="ARBA00005443"/>
    </source>
</evidence>
<evidence type="ECO:0000259" key="12">
    <source>
        <dbReference type="Pfam" id="PF04695"/>
    </source>
</evidence>
<dbReference type="Gene3D" id="1.10.10.10">
    <property type="entry name" value="Winged helix-like DNA-binding domain superfamily/Winged helix DNA-binding domain"/>
    <property type="match status" value="1"/>
</dbReference>
<keyword evidence="5 10" id="KW-0472">Membrane</keyword>
<dbReference type="WormBase" id="R07H5.1">
    <property type="protein sequence ID" value="CE12550"/>
    <property type="gene ID" value="WBGene00004199"/>
    <property type="gene designation" value="prx-14"/>
</dbReference>
<keyword evidence="3 10" id="KW-0653">Protein transport</keyword>
<gene>
    <name evidence="13 15" type="primary">prx-14</name>
    <name evidence="13" type="ORF">CELE_R07H5.1</name>
    <name evidence="15" type="ORF">R07H5.1</name>
</gene>